<dbReference type="PANTHER" id="PTHR24221">
    <property type="entry name" value="ATP-BINDING CASSETTE SUB-FAMILY B"/>
    <property type="match status" value="1"/>
</dbReference>
<protein>
    <submittedName>
        <fullName evidence="12">ABC transporter ATP-binding protein</fullName>
    </submittedName>
</protein>
<dbReference type="SMART" id="SM00382">
    <property type="entry name" value="AAA"/>
    <property type="match status" value="1"/>
</dbReference>
<keyword evidence="7 9" id="KW-1133">Transmembrane helix</keyword>
<feature type="transmembrane region" description="Helical" evidence="9">
    <location>
        <begin position="155"/>
        <end position="173"/>
    </location>
</feature>
<evidence type="ECO:0000256" key="8">
    <source>
        <dbReference type="ARBA" id="ARBA00023136"/>
    </source>
</evidence>
<dbReference type="RefSeq" id="WP_068656554.1">
    <property type="nucleotide sequence ID" value="NZ_CP017770.1"/>
</dbReference>
<dbReference type="InterPro" id="IPR003593">
    <property type="entry name" value="AAA+_ATPase"/>
</dbReference>
<dbReference type="InterPro" id="IPR003439">
    <property type="entry name" value="ABC_transporter-like_ATP-bd"/>
</dbReference>
<keyword evidence="8 9" id="KW-0472">Membrane</keyword>
<evidence type="ECO:0000313" key="12">
    <source>
        <dbReference type="EMBL" id="OAB77164.1"/>
    </source>
</evidence>
<comment type="caution">
    <text evidence="12">The sequence shown here is derived from an EMBL/GenBank/DDBJ whole genome shotgun (WGS) entry which is preliminary data.</text>
</comment>
<dbReference type="InterPro" id="IPR017871">
    <property type="entry name" value="ABC_transporter-like_CS"/>
</dbReference>
<dbReference type="GO" id="GO:0016887">
    <property type="term" value="F:ATP hydrolysis activity"/>
    <property type="evidence" value="ECO:0007669"/>
    <property type="project" value="InterPro"/>
</dbReference>
<dbReference type="AlphaFoldDB" id="A0A167G389"/>
<dbReference type="FunFam" id="3.40.50.300:FF:000221">
    <property type="entry name" value="Multidrug ABC transporter ATP-binding protein"/>
    <property type="match status" value="1"/>
</dbReference>
<evidence type="ECO:0000259" key="11">
    <source>
        <dbReference type="PROSITE" id="PS50929"/>
    </source>
</evidence>
<feature type="domain" description="ABC transporter" evidence="10">
    <location>
        <begin position="333"/>
        <end position="566"/>
    </location>
</feature>
<dbReference type="OrthoDB" id="9770415at2"/>
<keyword evidence="4 9" id="KW-0812">Transmembrane</keyword>
<dbReference type="Pfam" id="PF00005">
    <property type="entry name" value="ABC_tran"/>
    <property type="match status" value="1"/>
</dbReference>
<keyword evidence="5" id="KW-0547">Nucleotide-binding</keyword>
<feature type="domain" description="ABC transmembrane type-1" evidence="11">
    <location>
        <begin position="17"/>
        <end position="298"/>
    </location>
</feature>
<reference evidence="12 13" key="1">
    <citation type="submission" date="2016-02" db="EMBL/GenBank/DDBJ databases">
        <title>Paenibacillus sp. LPB0068, isolated from Crassostrea gigas.</title>
        <authorList>
            <person name="Shin S.-K."/>
            <person name="Yi H."/>
        </authorList>
    </citation>
    <scope>NUCLEOTIDE SEQUENCE [LARGE SCALE GENOMIC DNA]</scope>
    <source>
        <strain evidence="12 13">LPB0068</strain>
    </source>
</reference>
<feature type="transmembrane region" description="Helical" evidence="9">
    <location>
        <begin position="13"/>
        <end position="31"/>
    </location>
</feature>
<dbReference type="Gene3D" id="1.20.1560.10">
    <property type="entry name" value="ABC transporter type 1, transmembrane domain"/>
    <property type="match status" value="1"/>
</dbReference>
<evidence type="ECO:0000256" key="2">
    <source>
        <dbReference type="ARBA" id="ARBA00022448"/>
    </source>
</evidence>
<evidence type="ECO:0000256" key="5">
    <source>
        <dbReference type="ARBA" id="ARBA00022741"/>
    </source>
</evidence>
<evidence type="ECO:0000256" key="7">
    <source>
        <dbReference type="ARBA" id="ARBA00022989"/>
    </source>
</evidence>
<keyword evidence="6 12" id="KW-0067">ATP-binding</keyword>
<evidence type="ECO:0000259" key="10">
    <source>
        <dbReference type="PROSITE" id="PS50893"/>
    </source>
</evidence>
<dbReference type="PROSITE" id="PS50929">
    <property type="entry name" value="ABC_TM1F"/>
    <property type="match status" value="1"/>
</dbReference>
<evidence type="ECO:0000256" key="9">
    <source>
        <dbReference type="SAM" id="Phobius"/>
    </source>
</evidence>
<dbReference type="InterPro" id="IPR039421">
    <property type="entry name" value="Type_1_exporter"/>
</dbReference>
<feature type="transmembrane region" description="Helical" evidence="9">
    <location>
        <begin position="129"/>
        <end position="149"/>
    </location>
</feature>
<keyword evidence="2" id="KW-0813">Transport</keyword>
<evidence type="ECO:0000313" key="13">
    <source>
        <dbReference type="Proteomes" id="UP000077134"/>
    </source>
</evidence>
<evidence type="ECO:0000256" key="4">
    <source>
        <dbReference type="ARBA" id="ARBA00022692"/>
    </source>
</evidence>
<dbReference type="CDD" id="cd18548">
    <property type="entry name" value="ABC_6TM_Tm287_like"/>
    <property type="match status" value="1"/>
</dbReference>
<proteinExistence type="predicted"/>
<dbReference type="Proteomes" id="UP000077134">
    <property type="component" value="Unassembled WGS sequence"/>
</dbReference>
<dbReference type="SUPFAM" id="SSF90123">
    <property type="entry name" value="ABC transporter transmembrane region"/>
    <property type="match status" value="1"/>
</dbReference>
<dbReference type="InterPro" id="IPR011527">
    <property type="entry name" value="ABC1_TM_dom"/>
</dbReference>
<dbReference type="InterPro" id="IPR027417">
    <property type="entry name" value="P-loop_NTPase"/>
</dbReference>
<organism evidence="12 13">
    <name type="scientific">Paenibacillus crassostreae</name>
    <dbReference type="NCBI Taxonomy" id="1763538"/>
    <lineage>
        <taxon>Bacteria</taxon>
        <taxon>Bacillati</taxon>
        <taxon>Bacillota</taxon>
        <taxon>Bacilli</taxon>
        <taxon>Bacillales</taxon>
        <taxon>Paenibacillaceae</taxon>
        <taxon>Paenibacillus</taxon>
    </lineage>
</organism>
<dbReference type="KEGG" id="pcx:LPB68_17530"/>
<dbReference type="STRING" id="1763538.LPB68_17530"/>
<dbReference type="GO" id="GO:0005524">
    <property type="term" value="F:ATP binding"/>
    <property type="evidence" value="ECO:0007669"/>
    <property type="project" value="UniProtKB-KW"/>
</dbReference>
<gene>
    <name evidence="12" type="ORF">PNBC_07205</name>
</gene>
<comment type="subcellular location">
    <subcellularLocation>
        <location evidence="1">Cell membrane</location>
        <topology evidence="1">Multi-pass membrane protein</topology>
    </subcellularLocation>
</comment>
<accession>A0A167G389</accession>
<dbReference type="Pfam" id="PF00664">
    <property type="entry name" value="ABC_membrane"/>
    <property type="match status" value="1"/>
</dbReference>
<name>A0A167G389_9BACL</name>
<evidence type="ECO:0000256" key="1">
    <source>
        <dbReference type="ARBA" id="ARBA00004651"/>
    </source>
</evidence>
<dbReference type="PROSITE" id="PS00211">
    <property type="entry name" value="ABC_TRANSPORTER_1"/>
    <property type="match status" value="1"/>
</dbReference>
<dbReference type="InterPro" id="IPR036640">
    <property type="entry name" value="ABC1_TM_sf"/>
</dbReference>
<dbReference type="GO" id="GO:0005886">
    <property type="term" value="C:plasma membrane"/>
    <property type="evidence" value="ECO:0007669"/>
    <property type="project" value="UniProtKB-SubCell"/>
</dbReference>
<dbReference type="GO" id="GO:0140359">
    <property type="term" value="F:ABC-type transporter activity"/>
    <property type="evidence" value="ECO:0007669"/>
    <property type="project" value="InterPro"/>
</dbReference>
<feature type="transmembrane region" description="Helical" evidence="9">
    <location>
        <begin position="52"/>
        <end position="76"/>
    </location>
</feature>
<dbReference type="PROSITE" id="PS50893">
    <property type="entry name" value="ABC_TRANSPORTER_2"/>
    <property type="match status" value="1"/>
</dbReference>
<dbReference type="SUPFAM" id="SSF52540">
    <property type="entry name" value="P-loop containing nucleoside triphosphate hydrolases"/>
    <property type="match status" value="1"/>
</dbReference>
<dbReference type="EMBL" id="LSFN01000005">
    <property type="protein sequence ID" value="OAB77164.1"/>
    <property type="molecule type" value="Genomic_DNA"/>
</dbReference>
<keyword evidence="3" id="KW-1003">Cell membrane</keyword>
<feature type="transmembrane region" description="Helical" evidence="9">
    <location>
        <begin position="278"/>
        <end position="296"/>
    </location>
</feature>
<keyword evidence="13" id="KW-1185">Reference proteome</keyword>
<feature type="transmembrane region" description="Helical" evidence="9">
    <location>
        <begin position="238"/>
        <end position="258"/>
    </location>
</feature>
<dbReference type="Gene3D" id="3.40.50.300">
    <property type="entry name" value="P-loop containing nucleotide triphosphate hydrolases"/>
    <property type="match status" value="1"/>
</dbReference>
<evidence type="ECO:0000256" key="3">
    <source>
        <dbReference type="ARBA" id="ARBA00022475"/>
    </source>
</evidence>
<evidence type="ECO:0000256" key="6">
    <source>
        <dbReference type="ARBA" id="ARBA00022840"/>
    </source>
</evidence>
<dbReference type="PANTHER" id="PTHR24221:SF276">
    <property type="entry name" value="ABC TRANSPORTER, ATP-BINDING_PERMEASE PROTEIN"/>
    <property type="match status" value="1"/>
</dbReference>
<sequence>MLTCISFLKKYKVATYASIVMMLIELMVELMQPFIISKMIDDGIRQGELRVVLMWGGILVVMALLALTSGLLSSFFASHVSQSFAFDLREKVYAQIQSYSLAVFDRFASSSLITRLTNDVTQLQNTIFMGLRIMMRAPLLVVGSVIMAFVVYPKLAVLLILTVPILLIFLFWVMKKAGRLFRNVQMSLDAVNSVIQENLIGMRLIRVFGRMRHEVIRFSNTSKELMERTISVLRLTELTMPFILLIMNAGIIAVLWFGQIEIDTGDATIGEVVAVVNYSMRTTGALSVFSMIVVNFSRARASAQRIAEVIETKSDLLDVVDGKDNKHALLGNIKFDSVSFRYPGSKSPILQNISFEANEGNTIAIMGMTGSGKSSLLGLILRLYEQDEGRIIIDGKDLHTIEIEHLRGEIGYVPQEVMLFAGTIHDNIAWGKLNASREEIRDAAKLAQIHDSIIELPLGYDTMLGQKGINLSGGQKQRLTIARALVRQPKILLLDDSTSALDVRTEAALLEDLKKVSCTTFIITQKVRAAIGADLILLLDDGHLIAQGSHDELLTVSDLYQDIYASQIGEEGISHVERVK</sequence>